<dbReference type="EMBL" id="KV907418">
    <property type="protein sequence ID" value="OON13418.1"/>
    <property type="molecule type" value="Genomic_DNA"/>
</dbReference>
<organism evidence="1 2">
    <name type="scientific">Opisthorchis viverrini</name>
    <name type="common">Southeast Asian liver fluke</name>
    <dbReference type="NCBI Taxonomy" id="6198"/>
    <lineage>
        <taxon>Eukaryota</taxon>
        <taxon>Metazoa</taxon>
        <taxon>Spiralia</taxon>
        <taxon>Lophotrochozoa</taxon>
        <taxon>Platyhelminthes</taxon>
        <taxon>Trematoda</taxon>
        <taxon>Digenea</taxon>
        <taxon>Opisthorchiida</taxon>
        <taxon>Opisthorchiata</taxon>
        <taxon>Opisthorchiidae</taxon>
        <taxon>Opisthorchis</taxon>
    </lineage>
</organism>
<protein>
    <submittedName>
        <fullName evidence="1">Uncharacterized protein</fullName>
    </submittedName>
</protein>
<evidence type="ECO:0000313" key="1">
    <source>
        <dbReference type="EMBL" id="OON13418.1"/>
    </source>
</evidence>
<sequence length="127" mass="14362">MDPMVTLVGNGAEMKPFLQEEKTLAFWQVQFLAILGLDTGSLHRSQMTIFVLMYLLITSGHSRSLLDILENHSFLLTAVMVSIVSVCRGRLTKVIVRAELIVSIFHPTDLLQIWTVNPYIRVLFTNS</sequence>
<accession>A0A1S8WG42</accession>
<gene>
    <name evidence="1" type="ORF">X801_10806</name>
</gene>
<name>A0A1S8WG42_OPIVI</name>
<dbReference type="AlphaFoldDB" id="A0A1S8WG42"/>
<dbReference type="Proteomes" id="UP000243686">
    <property type="component" value="Unassembled WGS sequence"/>
</dbReference>
<reference evidence="1 2" key="1">
    <citation type="submission" date="2015-03" db="EMBL/GenBank/DDBJ databases">
        <title>Draft genome of the nematode, Opisthorchis viverrini.</title>
        <authorList>
            <person name="Mitreva M."/>
        </authorList>
    </citation>
    <scope>NUCLEOTIDE SEQUENCE [LARGE SCALE GENOMIC DNA]</scope>
    <source>
        <strain evidence="1">Khon Kaen</strain>
    </source>
</reference>
<keyword evidence="2" id="KW-1185">Reference proteome</keyword>
<proteinExistence type="predicted"/>
<evidence type="ECO:0000313" key="2">
    <source>
        <dbReference type="Proteomes" id="UP000243686"/>
    </source>
</evidence>